<dbReference type="SUPFAM" id="SSF110849">
    <property type="entry name" value="ParB/Sulfiredoxin"/>
    <property type="match status" value="1"/>
</dbReference>
<dbReference type="SMART" id="SM00470">
    <property type="entry name" value="ParB"/>
    <property type="match status" value="1"/>
</dbReference>
<organism evidence="2 3">
    <name type="scientific">Hoeflea alexandrii</name>
    <dbReference type="NCBI Taxonomy" id="288436"/>
    <lineage>
        <taxon>Bacteria</taxon>
        <taxon>Pseudomonadati</taxon>
        <taxon>Pseudomonadota</taxon>
        <taxon>Alphaproteobacteria</taxon>
        <taxon>Hyphomicrobiales</taxon>
        <taxon>Rhizobiaceae</taxon>
        <taxon>Hoeflea</taxon>
    </lineage>
</organism>
<accession>A0ABT1CMB4</accession>
<proteinExistence type="predicted"/>
<protein>
    <submittedName>
        <fullName evidence="2">ParB N-terminal domain-containing protein</fullName>
    </submittedName>
</protein>
<dbReference type="InterPro" id="IPR003115">
    <property type="entry name" value="ParB_N"/>
</dbReference>
<comment type="caution">
    <text evidence="2">The sequence shown here is derived from an EMBL/GenBank/DDBJ whole genome shotgun (WGS) entry which is preliminary data.</text>
</comment>
<dbReference type="Gene3D" id="3.90.1530.10">
    <property type="entry name" value="Conserved hypothetical protein from pyrococcus furiosus pfu- 392566-001, ParB domain"/>
    <property type="match status" value="1"/>
</dbReference>
<keyword evidence="3" id="KW-1185">Reference proteome</keyword>
<name>A0ABT1CMB4_9HYPH</name>
<evidence type="ECO:0000313" key="2">
    <source>
        <dbReference type="EMBL" id="MCO6407337.1"/>
    </source>
</evidence>
<reference evidence="2 3" key="1">
    <citation type="submission" date="2020-01" db="EMBL/GenBank/DDBJ databases">
        <title>Genomes of bacteria type strains.</title>
        <authorList>
            <person name="Chen J."/>
            <person name="Zhu S."/>
            <person name="Yang J."/>
        </authorList>
    </citation>
    <scope>NUCLEOTIDE SEQUENCE [LARGE SCALE GENOMIC DNA]</scope>
    <source>
        <strain evidence="2 3">DSM 16655</strain>
    </source>
</reference>
<dbReference type="RefSeq" id="WP_252914721.1">
    <property type="nucleotide sequence ID" value="NZ_JAAAML010000001.1"/>
</dbReference>
<dbReference type="Pfam" id="PF02195">
    <property type="entry name" value="ParB_N"/>
    <property type="match status" value="1"/>
</dbReference>
<gene>
    <name evidence="2" type="ORF">GTW23_04050</name>
</gene>
<dbReference type="InterPro" id="IPR036086">
    <property type="entry name" value="ParB/Sulfiredoxin_sf"/>
</dbReference>
<dbReference type="EMBL" id="JAAAML010000001">
    <property type="protein sequence ID" value="MCO6407337.1"/>
    <property type="molecule type" value="Genomic_DNA"/>
</dbReference>
<dbReference type="Proteomes" id="UP001320715">
    <property type="component" value="Unassembled WGS sequence"/>
</dbReference>
<evidence type="ECO:0000259" key="1">
    <source>
        <dbReference type="SMART" id="SM00470"/>
    </source>
</evidence>
<evidence type="ECO:0000313" key="3">
    <source>
        <dbReference type="Proteomes" id="UP001320715"/>
    </source>
</evidence>
<sequence length="290" mass="32238">MRKIEVSKYLKTEGEPGPAPMLQWIEISLLVVDDSYQRELKAGNWKAIHRIATGFRWSRFSPVFVAPVEGGRYAIIDGQHRVHGAMMAGIESVPCQVVHMTREEQAAAFAAVNGDVTKVTAWQVFKAALAAGEKWAVEAANVASEAGCELMVQNASSWTKKPKQIYAVTGFRKLLTAHKRENVVAALTAIAQAEGFSDVPDMWDGSIILPVLSACSQRPRAVTRGEAFIDFLEMWPLLDEMERIQSQTKERIRKGLPYIGKKEQLESALIDAIDRKFVDRMMLPAPEAVK</sequence>
<feature type="domain" description="ParB-like N-terminal" evidence="1">
    <location>
        <begin position="23"/>
        <end position="113"/>
    </location>
</feature>